<dbReference type="InterPro" id="IPR001867">
    <property type="entry name" value="OmpR/PhoB-type_DNA-bd"/>
</dbReference>
<dbReference type="FunFam" id="3.40.50.2300:FF:000002">
    <property type="entry name" value="DNA-binding response regulator PhoP"/>
    <property type="match status" value="1"/>
</dbReference>
<evidence type="ECO:0000256" key="7">
    <source>
        <dbReference type="PROSITE-ProRule" id="PRU01091"/>
    </source>
</evidence>
<feature type="DNA-binding region" description="OmpR/PhoB-type" evidence="7">
    <location>
        <begin position="159"/>
        <end position="257"/>
    </location>
</feature>
<gene>
    <name evidence="10" type="ORF">UV59_C0005G0015</name>
</gene>
<keyword evidence="4 7" id="KW-0238">DNA-binding</keyword>
<dbReference type="Pfam" id="PF00072">
    <property type="entry name" value="Response_reg"/>
    <property type="match status" value="1"/>
</dbReference>
<dbReference type="PROSITE" id="PS50110">
    <property type="entry name" value="RESPONSE_REGULATORY"/>
    <property type="match status" value="1"/>
</dbReference>
<dbReference type="CDD" id="cd17625">
    <property type="entry name" value="REC_OmpR_DrrD-like"/>
    <property type="match status" value="1"/>
</dbReference>
<evidence type="ECO:0000259" key="9">
    <source>
        <dbReference type="PROSITE" id="PS51755"/>
    </source>
</evidence>
<proteinExistence type="predicted"/>
<dbReference type="InterPro" id="IPR001789">
    <property type="entry name" value="Sig_transdc_resp-reg_receiver"/>
</dbReference>
<evidence type="ECO:0000256" key="3">
    <source>
        <dbReference type="ARBA" id="ARBA00023015"/>
    </source>
</evidence>
<dbReference type="PROSITE" id="PS51755">
    <property type="entry name" value="OMPR_PHOB"/>
    <property type="match status" value="1"/>
</dbReference>
<evidence type="ECO:0000256" key="1">
    <source>
        <dbReference type="ARBA" id="ARBA00022553"/>
    </source>
</evidence>
<accession>A0A0G1CJU6</accession>
<keyword evidence="3" id="KW-0805">Transcription regulation</keyword>
<keyword evidence="1 6" id="KW-0597">Phosphoprotein</keyword>
<keyword evidence="5" id="KW-0804">Transcription</keyword>
<evidence type="ECO:0000256" key="6">
    <source>
        <dbReference type="PROSITE-ProRule" id="PRU00169"/>
    </source>
</evidence>
<dbReference type="CDD" id="cd00383">
    <property type="entry name" value="trans_reg_C"/>
    <property type="match status" value="1"/>
</dbReference>
<dbReference type="STRING" id="1618436.UV59_C0005G0015"/>
<dbReference type="EMBL" id="LCFB01000005">
    <property type="protein sequence ID" value="KKS85764.1"/>
    <property type="molecule type" value="Genomic_DNA"/>
</dbReference>
<dbReference type="InterPro" id="IPR011006">
    <property type="entry name" value="CheY-like_superfamily"/>
</dbReference>
<dbReference type="GO" id="GO:0005829">
    <property type="term" value="C:cytosol"/>
    <property type="evidence" value="ECO:0007669"/>
    <property type="project" value="TreeGrafter"/>
</dbReference>
<dbReference type="PANTHER" id="PTHR48111">
    <property type="entry name" value="REGULATOR OF RPOS"/>
    <property type="match status" value="1"/>
</dbReference>
<feature type="domain" description="Response regulatory" evidence="8">
    <location>
        <begin position="37"/>
        <end position="151"/>
    </location>
</feature>
<evidence type="ECO:0000256" key="5">
    <source>
        <dbReference type="ARBA" id="ARBA00023163"/>
    </source>
</evidence>
<feature type="domain" description="OmpR/PhoB-type" evidence="9">
    <location>
        <begin position="159"/>
        <end position="257"/>
    </location>
</feature>
<evidence type="ECO:0000313" key="11">
    <source>
        <dbReference type="Proteomes" id="UP000034543"/>
    </source>
</evidence>
<dbReference type="SMART" id="SM00862">
    <property type="entry name" value="Trans_reg_C"/>
    <property type="match status" value="1"/>
</dbReference>
<evidence type="ECO:0000313" key="10">
    <source>
        <dbReference type="EMBL" id="KKS85764.1"/>
    </source>
</evidence>
<dbReference type="InterPro" id="IPR036388">
    <property type="entry name" value="WH-like_DNA-bd_sf"/>
</dbReference>
<dbReference type="FunFam" id="1.10.10.10:FF:000005">
    <property type="entry name" value="Two-component system response regulator"/>
    <property type="match status" value="1"/>
</dbReference>
<dbReference type="Pfam" id="PF00486">
    <property type="entry name" value="Trans_reg_C"/>
    <property type="match status" value="1"/>
</dbReference>
<dbReference type="Gene3D" id="1.10.10.10">
    <property type="entry name" value="Winged helix-like DNA-binding domain superfamily/Winged helix DNA-binding domain"/>
    <property type="match status" value="1"/>
</dbReference>
<dbReference type="GO" id="GO:0000156">
    <property type="term" value="F:phosphorelay response regulator activity"/>
    <property type="evidence" value="ECO:0007669"/>
    <property type="project" value="TreeGrafter"/>
</dbReference>
<evidence type="ECO:0000256" key="2">
    <source>
        <dbReference type="ARBA" id="ARBA00023012"/>
    </source>
</evidence>
<dbReference type="GO" id="GO:0006355">
    <property type="term" value="P:regulation of DNA-templated transcription"/>
    <property type="evidence" value="ECO:0007669"/>
    <property type="project" value="InterPro"/>
</dbReference>
<dbReference type="SUPFAM" id="SSF52172">
    <property type="entry name" value="CheY-like"/>
    <property type="match status" value="1"/>
</dbReference>
<feature type="modified residue" description="4-aspartylphosphate" evidence="6">
    <location>
        <position position="86"/>
    </location>
</feature>
<dbReference type="InterPro" id="IPR039420">
    <property type="entry name" value="WalR-like"/>
</dbReference>
<protein>
    <submittedName>
        <fullName evidence="10">Two component transcriptional regulator, winged helix family</fullName>
    </submittedName>
</protein>
<dbReference type="SMART" id="SM00448">
    <property type="entry name" value="REC"/>
    <property type="match status" value="1"/>
</dbReference>
<dbReference type="GO" id="GO:0032993">
    <property type="term" value="C:protein-DNA complex"/>
    <property type="evidence" value="ECO:0007669"/>
    <property type="project" value="TreeGrafter"/>
</dbReference>
<reference evidence="10 11" key="1">
    <citation type="journal article" date="2015" name="Nature">
        <title>rRNA introns, odd ribosomes, and small enigmatic genomes across a large radiation of phyla.</title>
        <authorList>
            <person name="Brown C.T."/>
            <person name="Hug L.A."/>
            <person name="Thomas B.C."/>
            <person name="Sharon I."/>
            <person name="Castelle C.J."/>
            <person name="Singh A."/>
            <person name="Wilkins M.J."/>
            <person name="Williams K.H."/>
            <person name="Banfield J.F."/>
        </authorList>
    </citation>
    <scope>NUCLEOTIDE SEQUENCE [LARGE SCALE GENOMIC DNA]</scope>
</reference>
<name>A0A0G1CJU6_9BACT</name>
<dbReference type="AlphaFoldDB" id="A0A0G1CJU6"/>
<dbReference type="Gene3D" id="6.10.250.690">
    <property type="match status" value="1"/>
</dbReference>
<dbReference type="Proteomes" id="UP000034543">
    <property type="component" value="Unassembled WGS sequence"/>
</dbReference>
<organism evidence="10 11">
    <name type="scientific">Candidatus Gottesmanbacteria bacterium GW2011_GWA1_43_11</name>
    <dbReference type="NCBI Taxonomy" id="1618436"/>
    <lineage>
        <taxon>Bacteria</taxon>
        <taxon>Candidatus Gottesmaniibacteriota</taxon>
    </lineage>
</organism>
<keyword evidence="2" id="KW-0902">Two-component regulatory system</keyword>
<evidence type="ECO:0000259" key="8">
    <source>
        <dbReference type="PROSITE" id="PS50110"/>
    </source>
</evidence>
<evidence type="ECO:0000256" key="4">
    <source>
        <dbReference type="ARBA" id="ARBA00023125"/>
    </source>
</evidence>
<comment type="caution">
    <text evidence="10">The sequence shown here is derived from an EMBL/GenBank/DDBJ whole genome shotgun (WGS) entry which is preliminary data.</text>
</comment>
<dbReference type="PANTHER" id="PTHR48111:SF22">
    <property type="entry name" value="REGULATOR OF RPOS"/>
    <property type="match status" value="1"/>
</dbReference>
<dbReference type="GO" id="GO:0000976">
    <property type="term" value="F:transcription cis-regulatory region binding"/>
    <property type="evidence" value="ECO:0007669"/>
    <property type="project" value="TreeGrafter"/>
</dbReference>
<sequence>MHTFHCTTSSIREPLRKDEEIFMKSSSKQTIMKPRMRILLVEDERRLSNVIKKGLEEDGYAVDTAFDGEEGQFMAESESYDLIILDCLLPKFDGITLCKNIRKKGHKTPILMLTAKSAIEDKVLGLDSGADDYMTKPFSFLELRSRVRALIRRTSRDSTTTLTVADLVVDPLKHTVERGGKNIAFTPKEFSILEFLLHHKDEVVTRTMVTEHVWDYNFEGMSNVVDVFLANLRKKIDKNTSKKLIHTVHGVGYKISEVA</sequence>
<dbReference type="Gene3D" id="3.40.50.2300">
    <property type="match status" value="1"/>
</dbReference>